<dbReference type="eggNOG" id="COG0801">
    <property type="taxonomic scope" value="Bacteria"/>
</dbReference>
<accession>A0A0K1NIS5</accession>
<evidence type="ECO:0000313" key="16">
    <source>
        <dbReference type="Proteomes" id="UP000060345"/>
    </source>
</evidence>
<dbReference type="GO" id="GO:0016301">
    <property type="term" value="F:kinase activity"/>
    <property type="evidence" value="ECO:0007669"/>
    <property type="project" value="UniProtKB-KW"/>
</dbReference>
<keyword evidence="9" id="KW-0289">Folate biosynthesis</keyword>
<evidence type="ECO:0000256" key="7">
    <source>
        <dbReference type="ARBA" id="ARBA00022777"/>
    </source>
</evidence>
<evidence type="ECO:0000256" key="5">
    <source>
        <dbReference type="ARBA" id="ARBA00022679"/>
    </source>
</evidence>
<evidence type="ECO:0000259" key="13">
    <source>
        <dbReference type="Pfam" id="PF01288"/>
    </source>
</evidence>
<dbReference type="GO" id="GO:0003848">
    <property type="term" value="F:2-amino-4-hydroxy-6-hydroxymethyldihydropteridine diphosphokinase activity"/>
    <property type="evidence" value="ECO:0007669"/>
    <property type="project" value="UniProtKB-EC"/>
</dbReference>
<feature type="domain" description="7,8-dihydro-6-hydroxymethylpterin-pyrophosphokinase" evidence="13">
    <location>
        <begin position="4"/>
        <end position="98"/>
    </location>
</feature>
<dbReference type="PANTHER" id="PTHR43071:SF1">
    <property type="entry name" value="2-AMINO-4-HYDROXY-6-HYDROXYMETHYLDIHYDROPTERIDINE PYROPHOSPHOKINASE"/>
    <property type="match status" value="1"/>
</dbReference>
<reference evidence="14 16" key="1">
    <citation type="submission" date="2015-07" db="EMBL/GenBank/DDBJ databases">
        <authorList>
            <person name="Noorani M."/>
        </authorList>
    </citation>
    <scope>NUCLEOTIDE SEQUENCE [LARGE SCALE GENOMIC DNA]</scope>
    <source>
        <strain evidence="14 16">W1435</strain>
    </source>
</reference>
<name>A0A0K1NIS5_9BACT</name>
<keyword evidence="6" id="KW-0547">Nucleotide-binding</keyword>
<keyword evidence="5" id="KW-0808">Transferase</keyword>
<dbReference type="EMBL" id="CP072370">
    <property type="protein sequence ID" value="QUB86415.1"/>
    <property type="molecule type" value="Genomic_DNA"/>
</dbReference>
<gene>
    <name evidence="14" type="ORF">ADJ77_02850</name>
    <name evidence="15" type="ORF">J5A51_09985</name>
</gene>
<evidence type="ECO:0000256" key="10">
    <source>
        <dbReference type="ARBA" id="ARBA00029409"/>
    </source>
</evidence>
<evidence type="ECO:0000256" key="4">
    <source>
        <dbReference type="ARBA" id="ARBA00016218"/>
    </source>
</evidence>
<dbReference type="GO" id="GO:0046654">
    <property type="term" value="P:tetrahydrofolate biosynthetic process"/>
    <property type="evidence" value="ECO:0007669"/>
    <property type="project" value="UniProtKB-UniPathway"/>
</dbReference>
<dbReference type="SUPFAM" id="SSF55083">
    <property type="entry name" value="6-hydroxymethyl-7,8-dihydropterin pyrophosphokinase, HPPK"/>
    <property type="match status" value="1"/>
</dbReference>
<dbReference type="UniPathway" id="UPA00077">
    <property type="reaction ID" value="UER00155"/>
</dbReference>
<proteinExistence type="inferred from homology"/>
<evidence type="ECO:0000256" key="8">
    <source>
        <dbReference type="ARBA" id="ARBA00022840"/>
    </source>
</evidence>
<dbReference type="RefSeq" id="WP_025078936.1">
    <property type="nucleotide sequence ID" value="NZ_BAKO01000032.1"/>
</dbReference>
<evidence type="ECO:0000313" key="15">
    <source>
        <dbReference type="EMBL" id="QUB86415.1"/>
    </source>
</evidence>
<comment type="function">
    <text evidence="10">Catalyzes the transfer of pyrophosphate from adenosine triphosphate (ATP) to 6-hydroxymethyl-7,8-dihydropterin, an enzymatic step in folate biosynthesis pathway.</text>
</comment>
<evidence type="ECO:0000256" key="12">
    <source>
        <dbReference type="ARBA" id="ARBA00033413"/>
    </source>
</evidence>
<evidence type="ECO:0000256" key="6">
    <source>
        <dbReference type="ARBA" id="ARBA00022741"/>
    </source>
</evidence>
<dbReference type="EMBL" id="CP012074">
    <property type="protein sequence ID" value="AKU68788.1"/>
    <property type="molecule type" value="Genomic_DNA"/>
</dbReference>
<evidence type="ECO:0000256" key="2">
    <source>
        <dbReference type="ARBA" id="ARBA00005810"/>
    </source>
</evidence>
<dbReference type="AlphaFoldDB" id="A0A0K1NIS5"/>
<dbReference type="Proteomes" id="UP000060345">
    <property type="component" value="Chromosome 1"/>
</dbReference>
<dbReference type="Gene3D" id="3.30.70.560">
    <property type="entry name" value="7,8-Dihydro-6-hydroxymethylpterin-pyrophosphokinase HPPK"/>
    <property type="match status" value="1"/>
</dbReference>
<evidence type="ECO:0000313" key="14">
    <source>
        <dbReference type="EMBL" id="AKU68788.1"/>
    </source>
</evidence>
<protein>
    <recommendedName>
        <fullName evidence="4">2-amino-4-hydroxy-6-hydroxymethyldihydropteridine pyrophosphokinase</fullName>
        <ecNumber evidence="3">2.7.6.3</ecNumber>
    </recommendedName>
    <alternativeName>
        <fullName evidence="11">6-hydroxymethyl-7,8-dihydropterin pyrophosphokinase</fullName>
    </alternativeName>
    <alternativeName>
        <fullName evidence="12">7,8-dihydro-6-hydroxymethylpterin-pyrophosphokinase</fullName>
    </alternativeName>
</protein>
<dbReference type="OrthoDB" id="1082296at2"/>
<evidence type="ECO:0000256" key="9">
    <source>
        <dbReference type="ARBA" id="ARBA00022909"/>
    </source>
</evidence>
<dbReference type="GO" id="GO:0005524">
    <property type="term" value="F:ATP binding"/>
    <property type="evidence" value="ECO:0007669"/>
    <property type="project" value="UniProtKB-KW"/>
</dbReference>
<keyword evidence="7 14" id="KW-0418">Kinase</keyword>
<reference evidence="15 17" key="2">
    <citation type="submission" date="2021-03" db="EMBL/GenBank/DDBJ databases">
        <title>Human Oral Microbial Genomes.</title>
        <authorList>
            <person name="Johnston C.D."/>
            <person name="Chen T."/>
            <person name="Dewhirst F.E."/>
        </authorList>
    </citation>
    <scope>NUCLEOTIDE SEQUENCE [LARGE SCALE GENOMIC DNA]</scope>
    <source>
        <strain evidence="15 17">W1435</strain>
    </source>
</reference>
<dbReference type="GO" id="GO:0046656">
    <property type="term" value="P:folic acid biosynthetic process"/>
    <property type="evidence" value="ECO:0007669"/>
    <property type="project" value="UniProtKB-KW"/>
</dbReference>
<evidence type="ECO:0000256" key="3">
    <source>
        <dbReference type="ARBA" id="ARBA00013253"/>
    </source>
</evidence>
<dbReference type="EC" id="2.7.6.3" evidence="3"/>
<comment type="pathway">
    <text evidence="1">Cofactor biosynthesis; tetrahydrofolate biosynthesis; 2-amino-4-hydroxy-6-hydroxymethyl-7,8-dihydropteridine diphosphate from 7,8-dihydroneopterin triphosphate: step 4/4.</text>
</comment>
<sequence length="108" mass="12254">MKTVIALGSNFNQTENISKAQALLKQYFKDVRFTEAQCTEPIGIESDNFLNCIGTFETTWTLTQVQQCLKEVEKSMGDSHENHQQGKVLIDIDLAQYGGKIVKEIIWL</sequence>
<keyword evidence="8" id="KW-0067">ATP-binding</keyword>
<dbReference type="Proteomes" id="UP000682005">
    <property type="component" value="Chromosome 1"/>
</dbReference>
<dbReference type="STRING" id="1236517.ADJ77_02850"/>
<dbReference type="PANTHER" id="PTHR43071">
    <property type="entry name" value="2-AMINO-4-HYDROXY-6-HYDROXYMETHYLDIHYDROPTERIDINE PYROPHOSPHOKINASE"/>
    <property type="match status" value="1"/>
</dbReference>
<dbReference type="InterPro" id="IPR035907">
    <property type="entry name" value="Hppk_sf"/>
</dbReference>
<dbReference type="Pfam" id="PF01288">
    <property type="entry name" value="HPPK"/>
    <property type="match status" value="1"/>
</dbReference>
<evidence type="ECO:0000256" key="1">
    <source>
        <dbReference type="ARBA" id="ARBA00005051"/>
    </source>
</evidence>
<keyword evidence="17" id="KW-1185">Reference proteome</keyword>
<dbReference type="InterPro" id="IPR000550">
    <property type="entry name" value="Hppk"/>
</dbReference>
<evidence type="ECO:0000256" key="11">
    <source>
        <dbReference type="ARBA" id="ARBA00029766"/>
    </source>
</evidence>
<organism evidence="14 16">
    <name type="scientific">Prevotella fusca JCM 17724</name>
    <dbReference type="NCBI Taxonomy" id="1236517"/>
    <lineage>
        <taxon>Bacteria</taxon>
        <taxon>Pseudomonadati</taxon>
        <taxon>Bacteroidota</taxon>
        <taxon>Bacteroidia</taxon>
        <taxon>Bacteroidales</taxon>
        <taxon>Prevotellaceae</taxon>
        <taxon>Prevotella</taxon>
    </lineage>
</organism>
<evidence type="ECO:0000313" key="17">
    <source>
        <dbReference type="Proteomes" id="UP000682005"/>
    </source>
</evidence>
<comment type="similarity">
    <text evidence="2">Belongs to the HPPK family.</text>
</comment>
<dbReference type="KEGG" id="pfus:ADJ77_02850"/>